<keyword evidence="1" id="KW-0808">Transferase</keyword>
<comment type="caution">
    <text evidence="1">The sequence shown here is derived from an EMBL/GenBank/DDBJ whole genome shotgun (WGS) entry which is preliminary data.</text>
</comment>
<evidence type="ECO:0000313" key="1">
    <source>
        <dbReference type="EMBL" id="MDX8047148.1"/>
    </source>
</evidence>
<name>A0ACC6M8F2_9BACI</name>
<organism evidence="1 2">
    <name type="scientific">Gracilibacillus pellucidus</name>
    <dbReference type="NCBI Taxonomy" id="3095368"/>
    <lineage>
        <taxon>Bacteria</taxon>
        <taxon>Bacillati</taxon>
        <taxon>Bacillota</taxon>
        <taxon>Bacilli</taxon>
        <taxon>Bacillales</taxon>
        <taxon>Bacillaceae</taxon>
        <taxon>Gracilibacillus</taxon>
    </lineage>
</organism>
<keyword evidence="1" id="KW-0548">Nucleotidyltransferase</keyword>
<sequence length="305" mass="34604">MEQRIVLDLLELVNQSFKGKKLYLGKTDEYFSIVKMLGEDGQECHTYDDQLVDMKHSICQYVYMGEQKPLIINNTREHPATKKLAITSMEDIGSYMGVPLFYKDGKMFGTICVLAQESDAFSADDIKIVEKFSRLFSYVLELDKLANMDDLTNQYNRRYIYENYAKIEGKTAMLLLDLDNFKAVNDTHGHDVGDLVLREAASRIHAQIGSGDFVARLGGDEFVIVTRADGELALEQMAKKIIQVLSEWNSYPFSIKVSVSIGIALVTDENATDVRQALKEADQAMYNVKKNGKNMFHFSEGSYFE</sequence>
<dbReference type="EMBL" id="JAWZSR010000009">
    <property type="protein sequence ID" value="MDX8047148.1"/>
    <property type="molecule type" value="Genomic_DNA"/>
</dbReference>
<gene>
    <name evidence="1" type="ORF">SH601_14240</name>
</gene>
<evidence type="ECO:0000313" key="2">
    <source>
        <dbReference type="Proteomes" id="UP001277972"/>
    </source>
</evidence>
<dbReference type="Proteomes" id="UP001277972">
    <property type="component" value="Unassembled WGS sequence"/>
</dbReference>
<proteinExistence type="predicted"/>
<reference evidence="1" key="1">
    <citation type="submission" date="2023-11" db="EMBL/GenBank/DDBJ databases">
        <title>Gracilibacillus pellucida a moderately halophilic bacterium isolated from saline soil in Xinjiang province.</title>
        <authorList>
            <person name="Zhang Z."/>
            <person name="Tan F."/>
            <person name="Wang Y."/>
            <person name="Xia M."/>
        </authorList>
    </citation>
    <scope>NUCLEOTIDE SEQUENCE</scope>
    <source>
        <strain evidence="1">S3-1-1</strain>
    </source>
</reference>
<protein>
    <submittedName>
        <fullName evidence="1">Sensor domain-containing diguanylate cyclase</fullName>
        <ecNumber evidence="1">2.7.7.65</ecNumber>
    </submittedName>
</protein>
<keyword evidence="2" id="KW-1185">Reference proteome</keyword>
<accession>A0ACC6M8F2</accession>
<dbReference type="EC" id="2.7.7.65" evidence="1"/>